<reference evidence="3 4" key="1">
    <citation type="submission" date="2019-08" db="EMBL/GenBank/DDBJ databases">
        <title>Draft genome sequences of two oriental melons (Cucumis melo L. var makuwa).</title>
        <authorList>
            <person name="Kwon S.-Y."/>
        </authorList>
    </citation>
    <scope>NUCLEOTIDE SEQUENCE [LARGE SCALE GENOMIC DNA]</scope>
    <source>
        <strain evidence="4">cv. Chang Bougi</strain>
        <strain evidence="3">cv. SW 3</strain>
        <tissue evidence="2">Leaf</tissue>
    </source>
</reference>
<name>A0A5D3DUN2_CUCMM</name>
<evidence type="ECO:0000313" key="3">
    <source>
        <dbReference type="Proteomes" id="UP000321393"/>
    </source>
</evidence>
<protein>
    <submittedName>
        <fullName evidence="2">Uncharacterized protein</fullName>
    </submittedName>
</protein>
<dbReference type="Proteomes" id="UP000321393">
    <property type="component" value="Unassembled WGS sequence"/>
</dbReference>
<organism evidence="2 4">
    <name type="scientific">Cucumis melo var. makuwa</name>
    <name type="common">Oriental melon</name>
    <dbReference type="NCBI Taxonomy" id="1194695"/>
    <lineage>
        <taxon>Eukaryota</taxon>
        <taxon>Viridiplantae</taxon>
        <taxon>Streptophyta</taxon>
        <taxon>Embryophyta</taxon>
        <taxon>Tracheophyta</taxon>
        <taxon>Spermatophyta</taxon>
        <taxon>Magnoliopsida</taxon>
        <taxon>eudicotyledons</taxon>
        <taxon>Gunneridae</taxon>
        <taxon>Pentapetalae</taxon>
        <taxon>rosids</taxon>
        <taxon>fabids</taxon>
        <taxon>Cucurbitales</taxon>
        <taxon>Cucurbitaceae</taxon>
        <taxon>Benincaseae</taxon>
        <taxon>Cucumis</taxon>
    </lineage>
</organism>
<dbReference type="EMBL" id="SSTE01018804">
    <property type="protein sequence ID" value="KAA0037835.1"/>
    <property type="molecule type" value="Genomic_DNA"/>
</dbReference>
<dbReference type="Proteomes" id="UP000321947">
    <property type="component" value="Unassembled WGS sequence"/>
</dbReference>
<gene>
    <name evidence="2" type="ORF">E5676_scaffold236G00850</name>
    <name evidence="1" type="ORF">E6C27_scaffold113G00180</name>
</gene>
<dbReference type="EMBL" id="SSTD01002896">
    <property type="protein sequence ID" value="TYK27214.1"/>
    <property type="molecule type" value="Genomic_DNA"/>
</dbReference>
<accession>A0A5D3DUN2</accession>
<comment type="caution">
    <text evidence="2">The sequence shown here is derived from an EMBL/GenBank/DDBJ whole genome shotgun (WGS) entry which is preliminary data.</text>
</comment>
<evidence type="ECO:0000313" key="2">
    <source>
        <dbReference type="EMBL" id="TYK27214.1"/>
    </source>
</evidence>
<evidence type="ECO:0000313" key="1">
    <source>
        <dbReference type="EMBL" id="KAA0037835.1"/>
    </source>
</evidence>
<proteinExistence type="predicted"/>
<dbReference type="AlphaFoldDB" id="A0A5D3DUN2"/>
<sequence length="158" mass="17854">MLSGVEAKRRMDLKRCSLVKEGRQSELLLSVNGSTWKRSECNTQADKAKLAKLESMKVESGKGILNAIHTIDDRWMVEVVEATFRAGRDILSKEGSVYAGVLKLTVTEHPYLGIDLEVEECPQVPVANTTLTVREAHEHWVKANEKLEHTSWQAYLKY</sequence>
<evidence type="ECO:0000313" key="4">
    <source>
        <dbReference type="Proteomes" id="UP000321947"/>
    </source>
</evidence>